<dbReference type="GO" id="GO:0015074">
    <property type="term" value="P:DNA integration"/>
    <property type="evidence" value="ECO:0007669"/>
    <property type="project" value="UniProtKB-KW"/>
</dbReference>
<dbReference type="SMART" id="SM00343">
    <property type="entry name" value="ZnF_C2HC"/>
    <property type="match status" value="1"/>
</dbReference>
<evidence type="ECO:0000259" key="15">
    <source>
        <dbReference type="PROSITE" id="PS50878"/>
    </source>
</evidence>
<keyword evidence="1" id="KW-0645">Protease</keyword>
<evidence type="ECO:0000256" key="8">
    <source>
        <dbReference type="ARBA" id="ARBA00022884"/>
    </source>
</evidence>
<dbReference type="InterPro" id="IPR041588">
    <property type="entry name" value="Integrase_H2C2"/>
</dbReference>
<dbReference type="GO" id="GO:0004519">
    <property type="term" value="F:endonuclease activity"/>
    <property type="evidence" value="ECO:0007669"/>
    <property type="project" value="UniProtKB-KW"/>
</dbReference>
<evidence type="ECO:0000256" key="12">
    <source>
        <dbReference type="PROSITE-ProRule" id="PRU00047"/>
    </source>
</evidence>
<dbReference type="InterPro" id="IPR043502">
    <property type="entry name" value="DNA/RNA_pol_sf"/>
</dbReference>
<dbReference type="GO" id="GO:0016779">
    <property type="term" value="F:nucleotidyltransferase activity"/>
    <property type="evidence" value="ECO:0007669"/>
    <property type="project" value="UniProtKB-KW"/>
</dbReference>
<feature type="region of interest" description="Disordered" evidence="13">
    <location>
        <begin position="701"/>
        <end position="743"/>
    </location>
</feature>
<feature type="region of interest" description="Disordered" evidence="13">
    <location>
        <begin position="815"/>
        <end position="837"/>
    </location>
</feature>
<keyword evidence="4" id="KW-0540">Nuclease</keyword>
<evidence type="ECO:0000256" key="10">
    <source>
        <dbReference type="ARBA" id="ARBA00023125"/>
    </source>
</evidence>
<dbReference type="SUPFAM" id="SSF57756">
    <property type="entry name" value="Retrovirus zinc finger-like domains"/>
    <property type="match status" value="1"/>
</dbReference>
<proteinExistence type="predicted"/>
<evidence type="ECO:0000256" key="7">
    <source>
        <dbReference type="ARBA" id="ARBA00022842"/>
    </source>
</evidence>
<dbReference type="Gene3D" id="3.30.70.270">
    <property type="match status" value="2"/>
</dbReference>
<dbReference type="PANTHER" id="PTHR37984:SF5">
    <property type="entry name" value="PROTEIN NYNRIN-LIKE"/>
    <property type="match status" value="1"/>
</dbReference>
<evidence type="ECO:0000256" key="4">
    <source>
        <dbReference type="ARBA" id="ARBA00022722"/>
    </source>
</evidence>
<dbReference type="EMBL" id="DS566070">
    <property type="status" value="NOT_ANNOTATED_CDS"/>
    <property type="molecule type" value="Genomic_DNA"/>
</dbReference>
<dbReference type="VEuPathDB" id="FungiDB:KRP23_6955"/>
<evidence type="ECO:0000256" key="13">
    <source>
        <dbReference type="SAM" id="MobiDB-lite"/>
    </source>
</evidence>
<dbReference type="CDD" id="cd01647">
    <property type="entry name" value="RT_LTR"/>
    <property type="match status" value="1"/>
</dbReference>
<dbReference type="Gene3D" id="1.10.340.70">
    <property type="match status" value="1"/>
</dbReference>
<dbReference type="SUPFAM" id="SSF56672">
    <property type="entry name" value="DNA/RNA polymerases"/>
    <property type="match status" value="1"/>
</dbReference>
<dbReference type="InterPro" id="IPR036875">
    <property type="entry name" value="Znf_CCHC_sf"/>
</dbReference>
<keyword evidence="3" id="KW-0548">Nucleotidyltransferase</keyword>
<dbReference type="InterPro" id="IPR021109">
    <property type="entry name" value="Peptidase_aspartic_dom_sf"/>
</dbReference>
<dbReference type="VEuPathDB" id="FungiDB:KRP22_11260"/>
<dbReference type="InParanoid" id="H3GXZ8"/>
<dbReference type="InterPro" id="IPR050951">
    <property type="entry name" value="Retrovirus_Pol_polyprotein"/>
</dbReference>
<evidence type="ECO:0000256" key="1">
    <source>
        <dbReference type="ARBA" id="ARBA00022670"/>
    </source>
</evidence>
<feature type="domain" description="Reverse transcriptase" evidence="15">
    <location>
        <begin position="905"/>
        <end position="1090"/>
    </location>
</feature>
<feature type="compositionally biased region" description="Basic and acidic residues" evidence="13">
    <location>
        <begin position="820"/>
        <end position="837"/>
    </location>
</feature>
<evidence type="ECO:0000313" key="16">
    <source>
        <dbReference type="EnsemblProtists" id="Phyra82519"/>
    </source>
</evidence>
<dbReference type="Gene3D" id="2.40.70.10">
    <property type="entry name" value="Acid Proteases"/>
    <property type="match status" value="1"/>
</dbReference>
<sequence>MTKFEMSEDQPAGPPVMTLEHAAFPHLTSIEWQALHRLAAVSGETVVTSLLSSATPDQQRQAIQEFMDRELAEAKRRVSTPSHASRNNAVKMEISSYSGEGPDRLPLNRWFREIDIAIASRLIEAPSAKVNFLLSRLSGKAKEWALGKLVVDQYAFPTLEALQSDLRLAFEPPQDESRVRATFFALKQGKMAMRDYVQRTRHLASCIVTKPIDMASQVHVFVFGMCEGMTRYCLTRAEPATLEEAFALALREDYLVTSSYAKTMPAQTWVSVPEPMEIDAIVASQNRRWSSSGRGRGGQNDLSLNCFRCGKPGHRAAVCREPAPILAHMKHVTPDERIPAAQPKNGRDHGDSRLIIGSLYVAGARRPLRALLDSGATNNFFRASCLSILPAGVPVRDVPGDVVVKLADGKPLRVARREVSLPYTFDGFRSNDNFIVFEMNYAFDCILGIPWLSRYQPQIDWLARSVKRRRDFDVSEVFTHLLVAPRDWPHVTVVDGTSTTHVVRRASDGPLCTTCAVLLTDDDSVEHPSGYGRVRRAVEHPPLPRTRNKAAERMALPATSPTVEQGLPRVYETVEQGLPYDDEAVEQGLPHANEAVEQGLPHATKTVEQGLPHAIKTVEQGLPYDFETVEQGLPYDFEAVEQGLPYDFEAVEQGLPYDFEAVEQGLPHDFEAVEQGLPYDDTAVEQELLPRMSGAVEHGLSRLEEGEVSSGDSEISVLSRGSRRTKTSRRLRRRLKPRRSPVELTTPPIESVCAVEYVGGVPNHARMIKVASPPRDAKSITDLPGLSWKSFLRDLKAGDIEQVCLITDANPVSDETNAIAHDDTSSRPKSAEPKSAREERFAAQSWESLKASGNPVYETAREFADVFPDKIPAELPSDRGVRHEIDLVPGSKYCVTRQWPLSRRRQAGHVRESISPHSSPTFCVKKATGGWRIVHAFNKLNDATIPAQTPIPRKDMVLDSMSGSVIYSAIDLTDGFYQILMRESDVPLTAVSTPSGMLWEWLVMPQGLKNAPATFNRMVSHVLRPLRDFAPSYFDDIFVHSHAEEGLSAIDVHLRHLRQVFQVMRENKLYANLKKCVFCAPEIPVLGCYPLSSLLKKDATWSWRPEHQVAFDSVKKSLASAPILMLPDDAKPFHVVCDASDFAIGCALMQFDNEGCERVPGKNNILADALSRRPDYDPRATRGRQVIDEDEDDEDHCAMCLTSGVNLMNVTPEMPLREEIVVAYNDDAVYAAILAHLLSPSDKTLRALPNNTRNQINRYQLDGDLLTYSIDRFDAPRIAIPNDDDLRARIIHEFHDSPVGGHLGREKTFAAVSRDFYWPHMYKWVRKWVRTCSPATPADCN</sequence>
<keyword evidence="2" id="KW-0808">Transferase</keyword>
<dbReference type="Pfam" id="PF00078">
    <property type="entry name" value="RVT_1"/>
    <property type="match status" value="1"/>
</dbReference>
<dbReference type="InterPro" id="IPR043128">
    <property type="entry name" value="Rev_trsase/Diguanyl_cyclase"/>
</dbReference>
<dbReference type="CDD" id="cd00303">
    <property type="entry name" value="retropepsin_like"/>
    <property type="match status" value="1"/>
</dbReference>
<dbReference type="GO" id="GO:0004190">
    <property type="term" value="F:aspartic-type endopeptidase activity"/>
    <property type="evidence" value="ECO:0007669"/>
    <property type="project" value="UniProtKB-KW"/>
</dbReference>
<keyword evidence="10" id="KW-0238">DNA-binding</keyword>
<keyword evidence="7" id="KW-0460">Magnesium</keyword>
<organism evidence="16 17">
    <name type="scientific">Phytophthora ramorum</name>
    <name type="common">Sudden oak death agent</name>
    <dbReference type="NCBI Taxonomy" id="164328"/>
    <lineage>
        <taxon>Eukaryota</taxon>
        <taxon>Sar</taxon>
        <taxon>Stramenopiles</taxon>
        <taxon>Oomycota</taxon>
        <taxon>Peronosporomycetes</taxon>
        <taxon>Peronosporales</taxon>
        <taxon>Peronosporaceae</taxon>
        <taxon>Phytophthora</taxon>
    </lineage>
</organism>
<dbReference type="GO" id="GO:0006508">
    <property type="term" value="P:proteolysis"/>
    <property type="evidence" value="ECO:0007669"/>
    <property type="project" value="UniProtKB-KW"/>
</dbReference>
<evidence type="ECO:0000256" key="3">
    <source>
        <dbReference type="ARBA" id="ARBA00022695"/>
    </source>
</evidence>
<keyword evidence="9" id="KW-0229">DNA integration</keyword>
<keyword evidence="8" id="KW-0694">RNA-binding</keyword>
<dbReference type="InterPro" id="IPR000477">
    <property type="entry name" value="RT_dom"/>
</dbReference>
<dbReference type="eggNOG" id="KOG0017">
    <property type="taxonomic scope" value="Eukaryota"/>
</dbReference>
<dbReference type="HOGENOM" id="CLU_000384_21_0_1"/>
<dbReference type="Pfam" id="PF17919">
    <property type="entry name" value="RT_RNaseH_2"/>
    <property type="match status" value="1"/>
</dbReference>
<dbReference type="GO" id="GO:0003723">
    <property type="term" value="F:RNA binding"/>
    <property type="evidence" value="ECO:0007669"/>
    <property type="project" value="UniProtKB-KW"/>
</dbReference>
<keyword evidence="12" id="KW-0479">Metal-binding</keyword>
<dbReference type="GO" id="GO:0003677">
    <property type="term" value="F:DNA binding"/>
    <property type="evidence" value="ECO:0007669"/>
    <property type="project" value="UniProtKB-KW"/>
</dbReference>
<dbReference type="PROSITE" id="PS50878">
    <property type="entry name" value="RT_POL"/>
    <property type="match status" value="1"/>
</dbReference>
<keyword evidence="12" id="KW-0863">Zinc-finger</keyword>
<dbReference type="Gene3D" id="3.10.10.10">
    <property type="entry name" value="HIV Type 1 Reverse Transcriptase, subunit A, domain 1"/>
    <property type="match status" value="1"/>
</dbReference>
<keyword evidence="6" id="KW-0255">Endonuclease</keyword>
<dbReference type="InterPro" id="IPR001878">
    <property type="entry name" value="Znf_CCHC"/>
</dbReference>
<evidence type="ECO:0000256" key="9">
    <source>
        <dbReference type="ARBA" id="ARBA00022908"/>
    </source>
</evidence>
<feature type="domain" description="CCHC-type" evidence="14">
    <location>
        <begin position="306"/>
        <end position="321"/>
    </location>
</feature>
<dbReference type="GO" id="GO:0008270">
    <property type="term" value="F:zinc ion binding"/>
    <property type="evidence" value="ECO:0007669"/>
    <property type="project" value="UniProtKB-KW"/>
</dbReference>
<dbReference type="InterPro" id="IPR041577">
    <property type="entry name" value="RT_RNaseH_2"/>
</dbReference>
<evidence type="ECO:0000256" key="6">
    <source>
        <dbReference type="ARBA" id="ARBA00022759"/>
    </source>
</evidence>
<feature type="compositionally biased region" description="Basic residues" evidence="13">
    <location>
        <begin position="721"/>
        <end position="739"/>
    </location>
</feature>
<dbReference type="PROSITE" id="PS50158">
    <property type="entry name" value="ZF_CCHC"/>
    <property type="match status" value="1"/>
</dbReference>
<keyword evidence="5" id="KW-0064">Aspartyl protease</keyword>
<evidence type="ECO:0000256" key="5">
    <source>
        <dbReference type="ARBA" id="ARBA00022750"/>
    </source>
</evidence>
<keyword evidence="4" id="KW-0378">Hydrolase</keyword>
<evidence type="ECO:0000256" key="2">
    <source>
        <dbReference type="ARBA" id="ARBA00022679"/>
    </source>
</evidence>
<accession>H3GXZ8</accession>
<evidence type="ECO:0008006" key="18">
    <source>
        <dbReference type="Google" id="ProtNLM"/>
    </source>
</evidence>
<dbReference type="Pfam" id="PF08284">
    <property type="entry name" value="RVP_2"/>
    <property type="match status" value="1"/>
</dbReference>
<evidence type="ECO:0000256" key="11">
    <source>
        <dbReference type="ARBA" id="ARBA00023268"/>
    </source>
</evidence>
<name>H3GXZ8_PHYRM</name>
<keyword evidence="12" id="KW-0862">Zinc</keyword>
<dbReference type="Pfam" id="PF17921">
    <property type="entry name" value="Integrase_H2C2"/>
    <property type="match status" value="1"/>
</dbReference>
<dbReference type="PROSITE" id="PS00141">
    <property type="entry name" value="ASP_PROTEASE"/>
    <property type="match status" value="1"/>
</dbReference>
<dbReference type="Pfam" id="PF03732">
    <property type="entry name" value="Retrotrans_gag"/>
    <property type="match status" value="1"/>
</dbReference>
<reference evidence="17" key="1">
    <citation type="journal article" date="2006" name="Science">
        <title>Phytophthora genome sequences uncover evolutionary origins and mechanisms of pathogenesis.</title>
        <authorList>
            <person name="Tyler B.M."/>
            <person name="Tripathy S."/>
            <person name="Zhang X."/>
            <person name="Dehal P."/>
            <person name="Jiang R.H."/>
            <person name="Aerts A."/>
            <person name="Arredondo F.D."/>
            <person name="Baxter L."/>
            <person name="Bensasson D."/>
            <person name="Beynon J.L."/>
            <person name="Chapman J."/>
            <person name="Damasceno C.M."/>
            <person name="Dorrance A.E."/>
            <person name="Dou D."/>
            <person name="Dickerman A.W."/>
            <person name="Dubchak I.L."/>
            <person name="Garbelotto M."/>
            <person name="Gijzen M."/>
            <person name="Gordon S.G."/>
            <person name="Govers F."/>
            <person name="Grunwald N.J."/>
            <person name="Huang W."/>
            <person name="Ivors K.L."/>
            <person name="Jones R.W."/>
            <person name="Kamoun S."/>
            <person name="Krampis K."/>
            <person name="Lamour K.H."/>
            <person name="Lee M.K."/>
            <person name="McDonald W.H."/>
            <person name="Medina M."/>
            <person name="Meijer H.J."/>
            <person name="Nordberg E.K."/>
            <person name="Maclean D.J."/>
            <person name="Ospina-Giraldo M.D."/>
            <person name="Morris P.F."/>
            <person name="Phuntumart V."/>
            <person name="Putnam N.H."/>
            <person name="Rash S."/>
            <person name="Rose J.K."/>
            <person name="Sakihama Y."/>
            <person name="Salamov A.A."/>
            <person name="Savidor A."/>
            <person name="Scheuring C.F."/>
            <person name="Smith B.M."/>
            <person name="Sobral B.W."/>
            <person name="Terry A."/>
            <person name="Torto-Alalibo T.A."/>
            <person name="Win J."/>
            <person name="Xu Z."/>
            <person name="Zhang H."/>
            <person name="Grigoriev I.V."/>
            <person name="Rokhsar D.S."/>
            <person name="Boore J.L."/>
        </authorList>
    </citation>
    <scope>NUCLEOTIDE SEQUENCE [LARGE SCALE GENOMIC DNA]</scope>
    <source>
        <strain evidence="17">Pr102</strain>
    </source>
</reference>
<dbReference type="InterPro" id="IPR005162">
    <property type="entry name" value="Retrotrans_gag_dom"/>
</dbReference>
<dbReference type="InterPro" id="IPR001969">
    <property type="entry name" value="Aspartic_peptidase_AS"/>
</dbReference>
<evidence type="ECO:0000313" key="17">
    <source>
        <dbReference type="Proteomes" id="UP000005238"/>
    </source>
</evidence>
<protein>
    <recommendedName>
        <fullName evidence="18">CCHC-type domain-containing protein</fullName>
    </recommendedName>
</protein>
<keyword evidence="17" id="KW-1185">Reference proteome</keyword>
<dbReference type="EnsemblProtists" id="Phyra82519">
    <property type="protein sequence ID" value="Phyra82519"/>
    <property type="gene ID" value="Phyra82519"/>
</dbReference>
<evidence type="ECO:0000259" key="14">
    <source>
        <dbReference type="PROSITE" id="PS50158"/>
    </source>
</evidence>
<reference evidence="16" key="2">
    <citation type="submission" date="2015-06" db="UniProtKB">
        <authorList>
            <consortium name="EnsemblProtists"/>
        </authorList>
    </citation>
    <scope>IDENTIFICATION</scope>
    <source>
        <strain evidence="16">Pr102</strain>
    </source>
</reference>
<dbReference type="Proteomes" id="UP000005238">
    <property type="component" value="Unassembled WGS sequence"/>
</dbReference>
<keyword evidence="11" id="KW-0511">Multifunctional enzyme</keyword>
<dbReference type="PANTHER" id="PTHR37984">
    <property type="entry name" value="PROTEIN CBG26694"/>
    <property type="match status" value="1"/>
</dbReference>